<name>A0A5B8REH5_9ZZZZ</name>
<sequence length="89" mass="9298">MPNLTGRRPDGGGRPGASGHTCACVPGNDTAIQLRDATRPRWTPAWRDALVAAYAARRGSASGCAVIAAWRAALAADGVTRRDARVTRV</sequence>
<feature type="region of interest" description="Disordered" evidence="1">
    <location>
        <begin position="1"/>
        <end position="22"/>
    </location>
</feature>
<organism evidence="2">
    <name type="scientific">uncultured organism</name>
    <dbReference type="NCBI Taxonomy" id="155900"/>
    <lineage>
        <taxon>unclassified sequences</taxon>
        <taxon>environmental samples</taxon>
    </lineage>
</organism>
<gene>
    <name evidence="2" type="ORF">KBTEX_02781</name>
</gene>
<reference evidence="2" key="1">
    <citation type="submission" date="2019-06" db="EMBL/GenBank/DDBJ databases">
        <authorList>
            <person name="Murdoch R.W."/>
            <person name="Fathepure B."/>
        </authorList>
    </citation>
    <scope>NUCLEOTIDE SEQUENCE</scope>
</reference>
<dbReference type="AlphaFoldDB" id="A0A5B8REH5"/>
<evidence type="ECO:0000313" key="2">
    <source>
        <dbReference type="EMBL" id="QEA06443.1"/>
    </source>
</evidence>
<proteinExistence type="predicted"/>
<protein>
    <submittedName>
        <fullName evidence="2">Uncharacterized protein</fullName>
    </submittedName>
</protein>
<dbReference type="EMBL" id="MN079144">
    <property type="protein sequence ID" value="QEA06443.1"/>
    <property type="molecule type" value="Genomic_DNA"/>
</dbReference>
<evidence type="ECO:0000256" key="1">
    <source>
        <dbReference type="SAM" id="MobiDB-lite"/>
    </source>
</evidence>
<accession>A0A5B8REH5</accession>